<evidence type="ECO:0000313" key="3">
    <source>
        <dbReference type="Proteomes" id="UP001285908"/>
    </source>
</evidence>
<dbReference type="Proteomes" id="UP001285908">
    <property type="component" value="Unassembled WGS sequence"/>
</dbReference>
<evidence type="ECO:0000313" key="2">
    <source>
        <dbReference type="EMBL" id="KAK3486925.1"/>
    </source>
</evidence>
<dbReference type="EMBL" id="JAULSX010000008">
    <property type="protein sequence ID" value="KAK3486925.1"/>
    <property type="molecule type" value="Genomic_DNA"/>
</dbReference>
<dbReference type="GeneID" id="87873056"/>
<feature type="compositionally biased region" description="Polar residues" evidence="1">
    <location>
        <begin position="517"/>
        <end position="535"/>
    </location>
</feature>
<organism evidence="2 3">
    <name type="scientific">Neurospora hispaniola</name>
    <dbReference type="NCBI Taxonomy" id="588809"/>
    <lineage>
        <taxon>Eukaryota</taxon>
        <taxon>Fungi</taxon>
        <taxon>Dikarya</taxon>
        <taxon>Ascomycota</taxon>
        <taxon>Pezizomycotina</taxon>
        <taxon>Sordariomycetes</taxon>
        <taxon>Sordariomycetidae</taxon>
        <taxon>Sordariales</taxon>
        <taxon>Sordariaceae</taxon>
        <taxon>Neurospora</taxon>
    </lineage>
</organism>
<dbReference type="PANTHER" id="PTHR42037">
    <property type="match status" value="1"/>
</dbReference>
<comment type="caution">
    <text evidence="2">The sequence shown here is derived from an EMBL/GenBank/DDBJ whole genome shotgun (WGS) entry which is preliminary data.</text>
</comment>
<proteinExistence type="predicted"/>
<dbReference type="RefSeq" id="XP_062689482.1">
    <property type="nucleotide sequence ID" value="XM_062835434.1"/>
</dbReference>
<dbReference type="PANTHER" id="PTHR42037:SF1">
    <property type="match status" value="1"/>
</dbReference>
<dbReference type="AlphaFoldDB" id="A0AAJ0I142"/>
<dbReference type="InterPro" id="IPR027796">
    <property type="entry name" value="OTT_1508_deam-like"/>
</dbReference>
<keyword evidence="3" id="KW-1185">Reference proteome</keyword>
<reference evidence="2 3" key="1">
    <citation type="journal article" date="2023" name="Mol. Phylogenet. Evol.">
        <title>Genome-scale phylogeny and comparative genomics of the fungal order Sordariales.</title>
        <authorList>
            <person name="Hensen N."/>
            <person name="Bonometti L."/>
            <person name="Westerberg I."/>
            <person name="Brannstrom I.O."/>
            <person name="Guillou S."/>
            <person name="Cros-Aarteil S."/>
            <person name="Calhoun S."/>
            <person name="Haridas S."/>
            <person name="Kuo A."/>
            <person name="Mondo S."/>
            <person name="Pangilinan J."/>
            <person name="Riley R."/>
            <person name="LaButti K."/>
            <person name="Andreopoulos B."/>
            <person name="Lipzen A."/>
            <person name="Chen C."/>
            <person name="Yan M."/>
            <person name="Daum C."/>
            <person name="Ng V."/>
            <person name="Clum A."/>
            <person name="Steindorff A."/>
            <person name="Ohm R.A."/>
            <person name="Martin F."/>
            <person name="Silar P."/>
            <person name="Natvig D.O."/>
            <person name="Lalanne C."/>
            <person name="Gautier V."/>
            <person name="Ament-Velasquez S.L."/>
            <person name="Kruys A."/>
            <person name="Hutchinson M.I."/>
            <person name="Powell A.J."/>
            <person name="Barry K."/>
            <person name="Miller A.N."/>
            <person name="Grigoriev I.V."/>
            <person name="Debuchy R."/>
            <person name="Gladieux P."/>
            <person name="Hiltunen Thoren M."/>
            <person name="Johannesson H."/>
        </authorList>
    </citation>
    <scope>NUCLEOTIDE SEQUENCE [LARGE SCALE GENOMIC DNA]</scope>
    <source>
        <strain evidence="2 3">FGSC 10403</strain>
    </source>
</reference>
<evidence type="ECO:0000256" key="1">
    <source>
        <dbReference type="SAM" id="MobiDB-lite"/>
    </source>
</evidence>
<sequence length="566" mass="63947">MSTDDLPSNLVPLERGLSLRFYEAVLLLYSLKEVKFEAKSVKEPEADLESDTGRSSRDSFRCFVNKLGQICDSELRGKSVTAFAVLQPGGIQYRFASNQRTNEELQDVKKYITNILGTLGSTPDDQLNGVFGAVLERVISFNRPAIQQHIKNLTKQEGINHCVKVCEEEDTFESREAACGINSLGNFAWLSEREERGGPSGLEIFVTETRELLETINRLYNSSFQGFMRDKARADRDPNSKTPWSELRHAFGRLQSYNIAVRTLISMRRRRRELFEDFEVVPVPSSVRSGCPNVRRTLDRIIQRFPDKMRMAQACNTNLPEEQRGAVEDKIKACTKGKFRPYVHAELVLLDSILREQRKGEPLRFFAEADYDRYIGCSKPTCRLCKLYIDNHPSGVEFRHGHCNVYHEWRAPDIYNDDGVNVAEAIKTRQDIHNRMLETLRQTIKRWITDNVAERKLHDSNTNATSYIGGGSSAYNAHLSAQASPDSMDSMSTMGAVDDSDDVATMFGGLSIGGDSGQSWSPMSVSRSSQDTTPVQEDKAGSPRGLSMESLIDKKRRRPLIIEVEE</sequence>
<gene>
    <name evidence="2" type="ORF">B0T23DRAFT_324525</name>
</gene>
<feature type="region of interest" description="Disordered" evidence="1">
    <location>
        <begin position="511"/>
        <end position="566"/>
    </location>
</feature>
<dbReference type="Pfam" id="PF14441">
    <property type="entry name" value="OTT_1508_deam"/>
    <property type="match status" value="1"/>
</dbReference>
<protein>
    <submittedName>
        <fullName evidence="2">Uncharacterized protein</fullName>
    </submittedName>
</protein>
<accession>A0AAJ0I142</accession>
<name>A0AAJ0I142_9PEZI</name>